<protein>
    <submittedName>
        <fullName evidence="3">Uncharacterized protein</fullName>
    </submittedName>
</protein>
<evidence type="ECO:0000313" key="4">
    <source>
        <dbReference type="Proteomes" id="UP001379533"/>
    </source>
</evidence>
<sequence>MSKYVMSRSLGFSAVLGAALAVTFSQGCSQSEPLCRTGTGSYTIKYTLLSGSGACANLKADVLLVNSYMDIGDDGKPALETFPAALTPLALATLVDEAQERLGLDPRADVDPDPTHHTYAGGRFTTDEPQNDFCDIPRPSPVIQQLPHLPEVPADPANQKPALPEKAATSIAYEFSDWHVYFTPAHAGNQFRIHLRYTVDGDACEYDGRAALFASRTSCDFGDGTPFPVACNAEAPPDTKLANGKVLFLGSGVDPDFPVECDRETLLCVLSRDPPALK</sequence>
<feature type="signal peptide" evidence="2">
    <location>
        <begin position="1"/>
        <end position="21"/>
    </location>
</feature>
<evidence type="ECO:0000256" key="2">
    <source>
        <dbReference type="SAM" id="SignalP"/>
    </source>
</evidence>
<dbReference type="EMBL" id="CP089982">
    <property type="protein sequence ID" value="WXA95809.1"/>
    <property type="molecule type" value="Genomic_DNA"/>
</dbReference>
<evidence type="ECO:0000256" key="1">
    <source>
        <dbReference type="SAM" id="MobiDB-lite"/>
    </source>
</evidence>
<feature type="chain" id="PRO_5046252783" evidence="2">
    <location>
        <begin position="22"/>
        <end position="278"/>
    </location>
</feature>
<feature type="compositionally biased region" description="Basic and acidic residues" evidence="1">
    <location>
        <begin position="105"/>
        <end position="116"/>
    </location>
</feature>
<keyword evidence="4" id="KW-1185">Reference proteome</keyword>
<organism evidence="3 4">
    <name type="scientific">Pendulispora brunnea</name>
    <dbReference type="NCBI Taxonomy" id="2905690"/>
    <lineage>
        <taxon>Bacteria</taxon>
        <taxon>Pseudomonadati</taxon>
        <taxon>Myxococcota</taxon>
        <taxon>Myxococcia</taxon>
        <taxon>Myxococcales</taxon>
        <taxon>Sorangiineae</taxon>
        <taxon>Pendulisporaceae</taxon>
        <taxon>Pendulispora</taxon>
    </lineage>
</organism>
<keyword evidence="2" id="KW-0732">Signal</keyword>
<proteinExistence type="predicted"/>
<evidence type="ECO:0000313" key="3">
    <source>
        <dbReference type="EMBL" id="WXA95809.1"/>
    </source>
</evidence>
<feature type="region of interest" description="Disordered" evidence="1">
    <location>
        <begin position="105"/>
        <end position="130"/>
    </location>
</feature>
<reference evidence="3 4" key="1">
    <citation type="submission" date="2021-12" db="EMBL/GenBank/DDBJ databases">
        <title>Discovery of the Pendulisporaceae a myxobacterial family with distinct sporulation behavior and unique specialized metabolism.</title>
        <authorList>
            <person name="Garcia R."/>
            <person name="Popoff A."/>
            <person name="Bader C.D."/>
            <person name="Loehr J."/>
            <person name="Walesch S."/>
            <person name="Walt C."/>
            <person name="Boldt J."/>
            <person name="Bunk B."/>
            <person name="Haeckl F.J.F.P.J."/>
            <person name="Gunesch A.P."/>
            <person name="Birkelbach J."/>
            <person name="Nuebel U."/>
            <person name="Pietschmann T."/>
            <person name="Bach T."/>
            <person name="Mueller R."/>
        </authorList>
    </citation>
    <scope>NUCLEOTIDE SEQUENCE [LARGE SCALE GENOMIC DNA]</scope>
    <source>
        <strain evidence="3 4">MSr12523</strain>
    </source>
</reference>
<dbReference type="Proteomes" id="UP001379533">
    <property type="component" value="Chromosome"/>
</dbReference>
<accession>A0ABZ2KCJ3</accession>
<dbReference type="PROSITE" id="PS51257">
    <property type="entry name" value="PROKAR_LIPOPROTEIN"/>
    <property type="match status" value="1"/>
</dbReference>
<name>A0ABZ2KCJ3_9BACT</name>
<gene>
    <name evidence="3" type="ORF">LZC95_03010</name>
</gene>
<dbReference type="RefSeq" id="WP_394846419.1">
    <property type="nucleotide sequence ID" value="NZ_CP089982.1"/>
</dbReference>